<organism evidence="3 4">
    <name type="scientific">Helobdella robusta</name>
    <name type="common">Californian leech</name>
    <dbReference type="NCBI Taxonomy" id="6412"/>
    <lineage>
        <taxon>Eukaryota</taxon>
        <taxon>Metazoa</taxon>
        <taxon>Spiralia</taxon>
        <taxon>Lophotrochozoa</taxon>
        <taxon>Annelida</taxon>
        <taxon>Clitellata</taxon>
        <taxon>Hirudinea</taxon>
        <taxon>Rhynchobdellida</taxon>
        <taxon>Glossiphoniidae</taxon>
        <taxon>Helobdella</taxon>
    </lineage>
</organism>
<protein>
    <submittedName>
        <fullName evidence="2 3">Uncharacterized protein</fullName>
    </submittedName>
</protein>
<feature type="region of interest" description="Disordered" evidence="1">
    <location>
        <begin position="83"/>
        <end position="112"/>
    </location>
</feature>
<dbReference type="EnsemblMetazoa" id="HelroT171631">
    <property type="protein sequence ID" value="HelroP171631"/>
    <property type="gene ID" value="HelroG171631"/>
</dbReference>
<dbReference type="EMBL" id="KB096365">
    <property type="protein sequence ID" value="ESO05271.1"/>
    <property type="molecule type" value="Genomic_DNA"/>
</dbReference>
<evidence type="ECO:0000313" key="2">
    <source>
        <dbReference type="EMBL" id="ESO05271.1"/>
    </source>
</evidence>
<evidence type="ECO:0000313" key="4">
    <source>
        <dbReference type="Proteomes" id="UP000015101"/>
    </source>
</evidence>
<proteinExistence type="predicted"/>
<reference evidence="2 4" key="2">
    <citation type="journal article" date="2013" name="Nature">
        <title>Insights into bilaterian evolution from three spiralian genomes.</title>
        <authorList>
            <person name="Simakov O."/>
            <person name="Marletaz F."/>
            <person name="Cho S.J."/>
            <person name="Edsinger-Gonzales E."/>
            <person name="Havlak P."/>
            <person name="Hellsten U."/>
            <person name="Kuo D.H."/>
            <person name="Larsson T."/>
            <person name="Lv J."/>
            <person name="Arendt D."/>
            <person name="Savage R."/>
            <person name="Osoegawa K."/>
            <person name="de Jong P."/>
            <person name="Grimwood J."/>
            <person name="Chapman J.A."/>
            <person name="Shapiro H."/>
            <person name="Aerts A."/>
            <person name="Otillar R.P."/>
            <person name="Terry A.Y."/>
            <person name="Boore J.L."/>
            <person name="Grigoriev I.V."/>
            <person name="Lindberg D.R."/>
            <person name="Seaver E.C."/>
            <person name="Weisblat D.A."/>
            <person name="Putnam N.H."/>
            <person name="Rokhsar D.S."/>
        </authorList>
    </citation>
    <scope>NUCLEOTIDE SEQUENCE</scope>
</reference>
<dbReference type="CTD" id="20203723"/>
<dbReference type="KEGG" id="hro:HELRODRAFT_171631"/>
<evidence type="ECO:0000256" key="1">
    <source>
        <dbReference type="SAM" id="MobiDB-lite"/>
    </source>
</evidence>
<keyword evidence="4" id="KW-1185">Reference proteome</keyword>
<accession>T1F4H4</accession>
<dbReference type="AlphaFoldDB" id="T1F4H4"/>
<dbReference type="HOGENOM" id="CLU_1512240_0_0_1"/>
<reference evidence="4" key="1">
    <citation type="submission" date="2012-12" db="EMBL/GenBank/DDBJ databases">
        <authorList>
            <person name="Hellsten U."/>
            <person name="Grimwood J."/>
            <person name="Chapman J.A."/>
            <person name="Shapiro H."/>
            <person name="Aerts A."/>
            <person name="Otillar R.P."/>
            <person name="Terry A.Y."/>
            <person name="Boore J.L."/>
            <person name="Simakov O."/>
            <person name="Marletaz F."/>
            <person name="Cho S.-J."/>
            <person name="Edsinger-Gonzales E."/>
            <person name="Havlak P."/>
            <person name="Kuo D.-H."/>
            <person name="Larsson T."/>
            <person name="Lv J."/>
            <person name="Arendt D."/>
            <person name="Savage R."/>
            <person name="Osoegawa K."/>
            <person name="de Jong P."/>
            <person name="Lindberg D.R."/>
            <person name="Seaver E.C."/>
            <person name="Weisblat D.A."/>
            <person name="Putnam N.H."/>
            <person name="Grigoriev I.V."/>
            <person name="Rokhsar D.S."/>
        </authorList>
    </citation>
    <scope>NUCLEOTIDE SEQUENCE</scope>
</reference>
<sequence length="178" mass="19961">MSNSLKPLRPWEQNVFNVRKVLRPVAAWPGRWQSPRLSRPVQVGKITVAEEIGLAIIIIEIIIDGKEVSEGVQIVGGDLTTGASHCQQSDTSSQSNTSYLPPPEFSGSTKKSYNGNNGMVQTTLFDVPSPYAGWKIFMTDEVYSATSEVTNKIETFLKYVRKNKHLWNLVKCFFYTVM</sequence>
<gene>
    <name evidence="3" type="primary">20203723</name>
    <name evidence="2" type="ORF">HELRODRAFT_171631</name>
</gene>
<dbReference type="EMBL" id="AMQM01003908">
    <property type="status" value="NOT_ANNOTATED_CDS"/>
    <property type="molecule type" value="Genomic_DNA"/>
</dbReference>
<dbReference type="GeneID" id="20203723"/>
<reference evidence="3" key="3">
    <citation type="submission" date="2015-06" db="UniProtKB">
        <authorList>
            <consortium name="EnsemblMetazoa"/>
        </authorList>
    </citation>
    <scope>IDENTIFICATION</scope>
</reference>
<name>T1F4H4_HELRO</name>
<evidence type="ECO:0000313" key="3">
    <source>
        <dbReference type="EnsemblMetazoa" id="HelroP171631"/>
    </source>
</evidence>
<feature type="compositionally biased region" description="Low complexity" evidence="1">
    <location>
        <begin position="87"/>
        <end position="98"/>
    </location>
</feature>
<dbReference type="RefSeq" id="XP_009016586.1">
    <property type="nucleotide sequence ID" value="XM_009018338.1"/>
</dbReference>
<dbReference type="InParanoid" id="T1F4H4"/>
<dbReference type="Proteomes" id="UP000015101">
    <property type="component" value="Unassembled WGS sequence"/>
</dbReference>